<dbReference type="Gene3D" id="3.40.1190.20">
    <property type="match status" value="1"/>
</dbReference>
<evidence type="ECO:0000259" key="4">
    <source>
        <dbReference type="Pfam" id="PF00294"/>
    </source>
</evidence>
<dbReference type="PANTHER" id="PTHR43085:SF46">
    <property type="entry name" value="ADENOSINE KINASE"/>
    <property type="match status" value="1"/>
</dbReference>
<feature type="domain" description="Carbohydrate kinase PfkB" evidence="4">
    <location>
        <begin position="41"/>
        <end position="301"/>
    </location>
</feature>
<keyword evidence="3 5" id="KW-0418">Kinase</keyword>
<dbReference type="PROSITE" id="PS00583">
    <property type="entry name" value="PFKB_KINASES_1"/>
    <property type="match status" value="1"/>
</dbReference>
<evidence type="ECO:0000313" key="5">
    <source>
        <dbReference type="EMBL" id="MCF3938049.1"/>
    </source>
</evidence>
<accession>A0ABS9DHH4</accession>
<sequence>MKGLPHVATVVCGSIATDHLMTFPGKFSEQLVGDHLEHISLSFLVEDLVVRRGGVGGNIAFAMGVLGGDPQLVGAVGADFHDYRQWLEAHGVDCSSVRISDTQHTARFMCTTDQAMAQLASFYPGAMSEAREISLAGVFERTGTPELVLIGADDPEAMIRHTEECRRLGVPFAADPSQQLARLDGEQARALIDGATYLFTNEYEWGLLRQKTGLSEADVAEMVGVRITTLGKDGVEIVEKDGTRTHVSVVPETEKVDPTGVGDGFRAGFLTALDKGLGFERSAQIGSMIAVLVLETVSTQDWTWDRDLALKRIGEAYGDPAADEIAAAL</sequence>
<gene>
    <name evidence="5" type="ORF">L1892_06625</name>
</gene>
<dbReference type="GO" id="GO:0016301">
    <property type="term" value="F:kinase activity"/>
    <property type="evidence" value="ECO:0007669"/>
    <property type="project" value="UniProtKB-KW"/>
</dbReference>
<evidence type="ECO:0000256" key="3">
    <source>
        <dbReference type="ARBA" id="ARBA00022777"/>
    </source>
</evidence>
<dbReference type="InterPro" id="IPR029056">
    <property type="entry name" value="Ribokinase-like"/>
</dbReference>
<dbReference type="PANTHER" id="PTHR43085">
    <property type="entry name" value="HEXOKINASE FAMILY MEMBER"/>
    <property type="match status" value="1"/>
</dbReference>
<dbReference type="InterPro" id="IPR050306">
    <property type="entry name" value="PfkB_Carbo_kinase"/>
</dbReference>
<dbReference type="EMBL" id="JAKGCU010000003">
    <property type="protein sequence ID" value="MCF3938049.1"/>
    <property type="molecule type" value="Genomic_DNA"/>
</dbReference>
<keyword evidence="2" id="KW-0808">Transferase</keyword>
<dbReference type="SUPFAM" id="SSF53613">
    <property type="entry name" value="Ribokinase-like"/>
    <property type="match status" value="1"/>
</dbReference>
<evidence type="ECO:0000256" key="1">
    <source>
        <dbReference type="ARBA" id="ARBA00010688"/>
    </source>
</evidence>
<evidence type="ECO:0000256" key="2">
    <source>
        <dbReference type="ARBA" id="ARBA00022679"/>
    </source>
</evidence>
<dbReference type="CDD" id="cd01942">
    <property type="entry name" value="ribokinase_group_A"/>
    <property type="match status" value="1"/>
</dbReference>
<dbReference type="Pfam" id="PF00294">
    <property type="entry name" value="PfkB"/>
    <property type="match status" value="1"/>
</dbReference>
<dbReference type="InterPro" id="IPR011611">
    <property type="entry name" value="PfkB_dom"/>
</dbReference>
<comment type="similarity">
    <text evidence="1">Belongs to the carbohydrate kinase PfkB family.</text>
</comment>
<dbReference type="Proteomes" id="UP001108089">
    <property type="component" value="Unassembled WGS sequence"/>
</dbReference>
<keyword evidence="6" id="KW-1185">Reference proteome</keyword>
<name>A0ABS9DHH4_9ACTN</name>
<evidence type="ECO:0000313" key="6">
    <source>
        <dbReference type="Proteomes" id="UP001108089"/>
    </source>
</evidence>
<dbReference type="RefSeq" id="WP_235722771.1">
    <property type="nucleotide sequence ID" value="NZ_JAKGCU010000003.1"/>
</dbReference>
<reference evidence="5" key="1">
    <citation type="submission" date="2022-01" db="EMBL/GenBank/DDBJ databases">
        <title>Gordonia xiamenensis sp. nov., isolated from surface seawater in Xiamen.</title>
        <authorList>
            <person name="He Y.F."/>
        </authorList>
    </citation>
    <scope>NUCLEOTIDE SEQUENCE</scope>
    <source>
        <strain evidence="5">GW1C4-4</strain>
    </source>
</reference>
<protein>
    <submittedName>
        <fullName evidence="5">Carbohydrate kinase family protein</fullName>
    </submittedName>
</protein>
<proteinExistence type="inferred from homology"/>
<comment type="caution">
    <text evidence="5">The sequence shown here is derived from an EMBL/GenBank/DDBJ whole genome shotgun (WGS) entry which is preliminary data.</text>
</comment>
<dbReference type="InterPro" id="IPR002173">
    <property type="entry name" value="Carboh/pur_kinase_PfkB_CS"/>
</dbReference>
<organism evidence="5 6">
    <name type="scientific">Gordonia tangerina</name>
    <dbReference type="NCBI Taxonomy" id="2911060"/>
    <lineage>
        <taxon>Bacteria</taxon>
        <taxon>Bacillati</taxon>
        <taxon>Actinomycetota</taxon>
        <taxon>Actinomycetes</taxon>
        <taxon>Mycobacteriales</taxon>
        <taxon>Gordoniaceae</taxon>
        <taxon>Gordonia</taxon>
    </lineage>
</organism>